<organism evidence="1">
    <name type="scientific">Arundo donax</name>
    <name type="common">Giant reed</name>
    <name type="synonym">Donax arundinaceus</name>
    <dbReference type="NCBI Taxonomy" id="35708"/>
    <lineage>
        <taxon>Eukaryota</taxon>
        <taxon>Viridiplantae</taxon>
        <taxon>Streptophyta</taxon>
        <taxon>Embryophyta</taxon>
        <taxon>Tracheophyta</taxon>
        <taxon>Spermatophyta</taxon>
        <taxon>Magnoliopsida</taxon>
        <taxon>Liliopsida</taxon>
        <taxon>Poales</taxon>
        <taxon>Poaceae</taxon>
        <taxon>PACMAD clade</taxon>
        <taxon>Arundinoideae</taxon>
        <taxon>Arundineae</taxon>
        <taxon>Arundo</taxon>
    </lineage>
</organism>
<reference evidence="1" key="1">
    <citation type="submission" date="2014-09" db="EMBL/GenBank/DDBJ databases">
        <authorList>
            <person name="Magalhaes I.L.F."/>
            <person name="Oliveira U."/>
            <person name="Santos F.R."/>
            <person name="Vidigal T.H.D.A."/>
            <person name="Brescovit A.D."/>
            <person name="Santos A.J."/>
        </authorList>
    </citation>
    <scope>NUCLEOTIDE SEQUENCE</scope>
    <source>
        <tissue evidence="1">Shoot tissue taken approximately 20 cm above the soil surface</tissue>
    </source>
</reference>
<sequence>MSIPSKLRIISEGWRHPDSGAVGSTLRTRTPFWSDFIPIALRRSGFSIFCHSIPSIGNPVYSPAFS</sequence>
<protein>
    <submittedName>
        <fullName evidence="1">Uncharacterized protein</fullName>
    </submittedName>
</protein>
<accession>A0A0A9F005</accession>
<evidence type="ECO:0000313" key="1">
    <source>
        <dbReference type="EMBL" id="JAE05632.1"/>
    </source>
</evidence>
<dbReference type="EMBL" id="GBRH01192264">
    <property type="protein sequence ID" value="JAE05632.1"/>
    <property type="molecule type" value="Transcribed_RNA"/>
</dbReference>
<name>A0A0A9F005_ARUDO</name>
<reference evidence="1" key="2">
    <citation type="journal article" date="2015" name="Data Brief">
        <title>Shoot transcriptome of the giant reed, Arundo donax.</title>
        <authorList>
            <person name="Barrero R.A."/>
            <person name="Guerrero F.D."/>
            <person name="Moolhuijzen P."/>
            <person name="Goolsby J.A."/>
            <person name="Tidwell J."/>
            <person name="Bellgard S.E."/>
            <person name="Bellgard M.I."/>
        </authorList>
    </citation>
    <scope>NUCLEOTIDE SEQUENCE</scope>
    <source>
        <tissue evidence="1">Shoot tissue taken approximately 20 cm above the soil surface</tissue>
    </source>
</reference>
<dbReference type="AlphaFoldDB" id="A0A0A9F005"/>
<proteinExistence type="predicted"/>